<evidence type="ECO:0008006" key="3">
    <source>
        <dbReference type="Google" id="ProtNLM"/>
    </source>
</evidence>
<accession>A0A1H4N2C3</accession>
<organism evidence="1 2">
    <name type="scientific">Streptomyces misionensis</name>
    <dbReference type="NCBI Taxonomy" id="67331"/>
    <lineage>
        <taxon>Bacteria</taxon>
        <taxon>Bacillati</taxon>
        <taxon>Actinomycetota</taxon>
        <taxon>Actinomycetes</taxon>
        <taxon>Kitasatosporales</taxon>
        <taxon>Streptomycetaceae</taxon>
        <taxon>Streptomyces</taxon>
    </lineage>
</organism>
<gene>
    <name evidence="1" type="ORF">SAMN04490357_0651</name>
</gene>
<dbReference type="GeneID" id="95509920"/>
<dbReference type="STRING" id="67331.SAMN04490357_0651"/>
<evidence type="ECO:0000313" key="1">
    <source>
        <dbReference type="EMBL" id="SEB89018.1"/>
    </source>
</evidence>
<dbReference type="RefSeq" id="WP_074990483.1">
    <property type="nucleotide sequence ID" value="NZ_FNTD01000004.1"/>
</dbReference>
<name>A0A1H4N2C3_9ACTN</name>
<reference evidence="1 2" key="1">
    <citation type="submission" date="2016-10" db="EMBL/GenBank/DDBJ databases">
        <authorList>
            <person name="de Groot N.N."/>
        </authorList>
    </citation>
    <scope>NUCLEOTIDE SEQUENCE [LARGE SCALE GENOMIC DNA]</scope>
    <source>
        <strain evidence="1 2">DSM 40306</strain>
    </source>
</reference>
<evidence type="ECO:0000313" key="2">
    <source>
        <dbReference type="Proteomes" id="UP000182375"/>
    </source>
</evidence>
<dbReference type="Proteomes" id="UP000182375">
    <property type="component" value="Unassembled WGS sequence"/>
</dbReference>
<proteinExistence type="predicted"/>
<protein>
    <recommendedName>
        <fullName evidence="3">HEAT repeat domain-containing protein</fullName>
    </recommendedName>
</protein>
<dbReference type="AlphaFoldDB" id="A0A1H4N2C3"/>
<sequence>MRQFQAEETVAALAASRGWPTVADLPGDESRGVPRRVAWQISPGATLNFFRDDSLGISYVSVMSGLGKDFAEQLTSMVHTEIDVYGDAELLSGMSGADDDQERALAVLKAGLGAPLEFSEKFYAGFVAASEHTASTVRNAAVRAMYYTKWQEFTNVLAELASSDPDSAVRDFAGRVLTAVGGTGS</sequence>
<dbReference type="EMBL" id="FNTD01000004">
    <property type="protein sequence ID" value="SEB89018.1"/>
    <property type="molecule type" value="Genomic_DNA"/>
</dbReference>